<sequence>MNIPFVKLYDCPLEYEFQCDLARKLVYLELIAIDIQFALYAITIYVAIGSPFHFNLKFIGVYILSGYFTFLGGRLIIGLHEVGVFSINGGSPENTPLLVISSCLQYFFMACACSIGLALSVERFVATVHVDNYEYNKRKWVSFLMCLELLFGSTITAIILLFDLVVIYIMIIIGQLINGISFIIYLALFYINKKRSEFAMMNHKKYSLSFRFQLNENLQVMTLFRNIVLLTGFLNLIFGGVMIGQYMEQHGESRFLRLLYFHLAFNFLSIVYSALTLILLLLSVKLYRQYFFKIPIVYAIVYPIFGRCYESEFRATRVQKLTTSAETETYFTNLAAQWDNRYQKVL</sequence>
<evidence type="ECO:0000313" key="8">
    <source>
        <dbReference type="Proteomes" id="UP001152747"/>
    </source>
</evidence>
<protein>
    <submittedName>
        <fullName evidence="7">Uncharacterized protein</fullName>
    </submittedName>
</protein>
<evidence type="ECO:0000256" key="2">
    <source>
        <dbReference type="ARBA" id="ARBA00006803"/>
    </source>
</evidence>
<evidence type="ECO:0000256" key="3">
    <source>
        <dbReference type="ARBA" id="ARBA00022692"/>
    </source>
</evidence>
<feature type="transmembrane region" description="Helical" evidence="6">
    <location>
        <begin position="97"/>
        <end position="119"/>
    </location>
</feature>
<proteinExistence type="inferred from homology"/>
<gene>
    <name evidence="7" type="ORF">CAMP_LOCUS3919</name>
</gene>
<feature type="transmembrane region" description="Helical" evidence="6">
    <location>
        <begin position="167"/>
        <end position="191"/>
    </location>
</feature>
<keyword evidence="5 6" id="KW-0472">Membrane</keyword>
<feature type="transmembrane region" description="Helical" evidence="6">
    <location>
        <begin position="259"/>
        <end position="284"/>
    </location>
</feature>
<dbReference type="Proteomes" id="UP001152747">
    <property type="component" value="Unassembled WGS sequence"/>
</dbReference>
<dbReference type="Pfam" id="PF03125">
    <property type="entry name" value="Sre"/>
    <property type="match status" value="1"/>
</dbReference>
<organism evidence="7 8">
    <name type="scientific">Caenorhabditis angaria</name>
    <dbReference type="NCBI Taxonomy" id="860376"/>
    <lineage>
        <taxon>Eukaryota</taxon>
        <taxon>Metazoa</taxon>
        <taxon>Ecdysozoa</taxon>
        <taxon>Nematoda</taxon>
        <taxon>Chromadorea</taxon>
        <taxon>Rhabditida</taxon>
        <taxon>Rhabditina</taxon>
        <taxon>Rhabditomorpha</taxon>
        <taxon>Rhabditoidea</taxon>
        <taxon>Rhabditidae</taxon>
        <taxon>Peloderinae</taxon>
        <taxon>Caenorhabditis</taxon>
    </lineage>
</organism>
<feature type="transmembrane region" description="Helical" evidence="6">
    <location>
        <begin position="227"/>
        <end position="247"/>
    </location>
</feature>
<keyword evidence="3 6" id="KW-0812">Transmembrane</keyword>
<dbReference type="SUPFAM" id="SSF81321">
    <property type="entry name" value="Family A G protein-coupled receptor-like"/>
    <property type="match status" value="1"/>
</dbReference>
<evidence type="ECO:0000313" key="7">
    <source>
        <dbReference type="EMBL" id="CAI5441282.1"/>
    </source>
</evidence>
<dbReference type="AlphaFoldDB" id="A0A9P1IDK1"/>
<keyword evidence="8" id="KW-1185">Reference proteome</keyword>
<dbReference type="InterPro" id="IPR004151">
    <property type="entry name" value="7TM_GPCR_serpentine_rcpt_Sre"/>
</dbReference>
<comment type="similarity">
    <text evidence="2">Belongs to the nematode receptor-like protein sre family.</text>
</comment>
<evidence type="ECO:0000256" key="6">
    <source>
        <dbReference type="SAM" id="Phobius"/>
    </source>
</evidence>
<evidence type="ECO:0000256" key="1">
    <source>
        <dbReference type="ARBA" id="ARBA00004141"/>
    </source>
</evidence>
<evidence type="ECO:0000256" key="4">
    <source>
        <dbReference type="ARBA" id="ARBA00022989"/>
    </source>
</evidence>
<reference evidence="7" key="1">
    <citation type="submission" date="2022-11" db="EMBL/GenBank/DDBJ databases">
        <authorList>
            <person name="Kikuchi T."/>
        </authorList>
    </citation>
    <scope>NUCLEOTIDE SEQUENCE</scope>
    <source>
        <strain evidence="7">PS1010</strain>
    </source>
</reference>
<dbReference type="PANTHER" id="PTHR23128:SF139">
    <property type="entry name" value="SERPENTINE RECEPTOR CLASS EPSILON-1-RELATED"/>
    <property type="match status" value="1"/>
</dbReference>
<dbReference type="OrthoDB" id="5877454at2759"/>
<evidence type="ECO:0000256" key="5">
    <source>
        <dbReference type="ARBA" id="ARBA00023136"/>
    </source>
</evidence>
<keyword evidence="4 6" id="KW-1133">Transmembrane helix</keyword>
<dbReference type="PANTHER" id="PTHR23128">
    <property type="entry name" value="SERPENTINE RECEPTOR, CLASS E (EPSILON)-RELATED"/>
    <property type="match status" value="1"/>
</dbReference>
<dbReference type="GO" id="GO:0016020">
    <property type="term" value="C:membrane"/>
    <property type="evidence" value="ECO:0007669"/>
    <property type="project" value="UniProtKB-SubCell"/>
</dbReference>
<dbReference type="GO" id="GO:0007606">
    <property type="term" value="P:sensory perception of chemical stimulus"/>
    <property type="evidence" value="ECO:0007669"/>
    <property type="project" value="InterPro"/>
</dbReference>
<comment type="caution">
    <text evidence="7">The sequence shown here is derived from an EMBL/GenBank/DDBJ whole genome shotgun (WGS) entry which is preliminary data.</text>
</comment>
<feature type="transmembrane region" description="Helical" evidence="6">
    <location>
        <begin position="59"/>
        <end position="77"/>
    </location>
</feature>
<name>A0A9P1IDK1_9PELO</name>
<dbReference type="EMBL" id="CANHGI010000002">
    <property type="protein sequence ID" value="CAI5441282.1"/>
    <property type="molecule type" value="Genomic_DNA"/>
</dbReference>
<comment type="subcellular location">
    <subcellularLocation>
        <location evidence="1">Membrane</location>
        <topology evidence="1">Multi-pass membrane protein</topology>
    </subcellularLocation>
</comment>
<feature type="transmembrane region" description="Helical" evidence="6">
    <location>
        <begin position="140"/>
        <end position="161"/>
    </location>
</feature>
<feature type="transmembrane region" description="Helical" evidence="6">
    <location>
        <begin position="25"/>
        <end position="47"/>
    </location>
</feature>
<accession>A0A9P1IDK1</accession>